<sequence length="62" mass="6737">MRYLFAGYILAVLLVQAAGGGDAFPITNGIKTVNVALLLGLVILLLVNYYVHHSETSPRIHE</sequence>
<accession>M0HFP0</accession>
<name>M0HFP0_HALEO</name>
<keyword evidence="1" id="KW-0472">Membrane</keyword>
<evidence type="ECO:0000313" key="2">
    <source>
        <dbReference type="EMBL" id="ELZ82598.1"/>
    </source>
</evidence>
<keyword evidence="3" id="KW-1185">Reference proteome</keyword>
<gene>
    <name evidence="2" type="ORF">C453_15973</name>
</gene>
<dbReference type="AlphaFoldDB" id="M0HFP0"/>
<dbReference type="Proteomes" id="UP000011612">
    <property type="component" value="Unassembled WGS sequence"/>
</dbReference>
<feature type="transmembrane region" description="Helical" evidence="1">
    <location>
        <begin position="33"/>
        <end position="51"/>
    </location>
</feature>
<proteinExistence type="predicted"/>
<protein>
    <submittedName>
        <fullName evidence="2">Uncharacterized protein</fullName>
    </submittedName>
</protein>
<evidence type="ECO:0000313" key="3">
    <source>
        <dbReference type="Proteomes" id="UP000011612"/>
    </source>
</evidence>
<reference evidence="2 3" key="1">
    <citation type="journal article" date="2014" name="PLoS Genet.">
        <title>Phylogenetically driven sequencing of extremely halophilic archaea reveals strategies for static and dynamic osmo-response.</title>
        <authorList>
            <person name="Becker E.A."/>
            <person name="Seitzer P.M."/>
            <person name="Tritt A."/>
            <person name="Larsen D."/>
            <person name="Krusor M."/>
            <person name="Yao A.I."/>
            <person name="Wu D."/>
            <person name="Madern D."/>
            <person name="Eisen J.A."/>
            <person name="Darling A.E."/>
            <person name="Facciotti M.T."/>
        </authorList>
    </citation>
    <scope>NUCLEOTIDE SEQUENCE [LARGE SCALE GENOMIC DNA]</scope>
    <source>
        <strain evidence="2 3">ATCC BAA-1513</strain>
    </source>
</reference>
<organism evidence="2 3">
    <name type="scientific">Haloferax elongans ATCC BAA-1513</name>
    <dbReference type="NCBI Taxonomy" id="1230453"/>
    <lineage>
        <taxon>Archaea</taxon>
        <taxon>Methanobacteriati</taxon>
        <taxon>Methanobacteriota</taxon>
        <taxon>Stenosarchaea group</taxon>
        <taxon>Halobacteria</taxon>
        <taxon>Halobacteriales</taxon>
        <taxon>Haloferacaceae</taxon>
        <taxon>Haloferax</taxon>
    </lineage>
</organism>
<keyword evidence="1" id="KW-1133">Transmembrane helix</keyword>
<comment type="caution">
    <text evidence="2">The sequence shown here is derived from an EMBL/GenBank/DDBJ whole genome shotgun (WGS) entry which is preliminary data.</text>
</comment>
<keyword evidence="1" id="KW-0812">Transmembrane</keyword>
<evidence type="ECO:0000256" key="1">
    <source>
        <dbReference type="SAM" id="Phobius"/>
    </source>
</evidence>
<dbReference type="STRING" id="1230453.C453_15973"/>
<dbReference type="EMBL" id="AOLK01000022">
    <property type="protein sequence ID" value="ELZ82598.1"/>
    <property type="molecule type" value="Genomic_DNA"/>
</dbReference>